<evidence type="ECO:0000259" key="2">
    <source>
        <dbReference type="Pfam" id="PF05970"/>
    </source>
</evidence>
<feature type="non-terminal residue" evidence="3">
    <location>
        <position position="1"/>
    </location>
</feature>
<proteinExistence type="inferred from homology"/>
<keyword evidence="1" id="KW-0227">DNA damage</keyword>
<dbReference type="PANTHER" id="PTHR47642">
    <property type="entry name" value="ATP-DEPENDENT DNA HELICASE"/>
    <property type="match status" value="1"/>
</dbReference>
<keyword evidence="1" id="KW-0347">Helicase</keyword>
<keyword evidence="4" id="KW-1185">Reference proteome</keyword>
<dbReference type="EC" id="5.6.2.3" evidence="1"/>
<keyword evidence="1" id="KW-0547">Nucleotide-binding</keyword>
<dbReference type="HOGENOM" id="CLU_001613_2_0_1"/>
<dbReference type="InterPro" id="IPR010285">
    <property type="entry name" value="DNA_helicase_pif1-like_DEAD"/>
</dbReference>
<gene>
    <name evidence="3" type="ORF">GALMADRAFT_17920</name>
</gene>
<dbReference type="GO" id="GO:0016887">
    <property type="term" value="F:ATP hydrolysis activity"/>
    <property type="evidence" value="ECO:0007669"/>
    <property type="project" value="RHEA"/>
</dbReference>
<protein>
    <recommendedName>
        <fullName evidence="1">ATP-dependent DNA helicase</fullName>
        <ecNumber evidence="1">5.6.2.3</ecNumber>
    </recommendedName>
</protein>
<dbReference type="GO" id="GO:0043139">
    <property type="term" value="F:5'-3' DNA helicase activity"/>
    <property type="evidence" value="ECO:0007669"/>
    <property type="project" value="UniProtKB-EC"/>
</dbReference>
<evidence type="ECO:0000313" key="3">
    <source>
        <dbReference type="EMBL" id="KDR71670.1"/>
    </source>
</evidence>
<feature type="non-terminal residue" evidence="3">
    <location>
        <position position="156"/>
    </location>
</feature>
<dbReference type="InterPro" id="IPR027417">
    <property type="entry name" value="P-loop_NTPase"/>
</dbReference>
<dbReference type="GO" id="GO:0005524">
    <property type="term" value="F:ATP binding"/>
    <property type="evidence" value="ECO:0007669"/>
    <property type="project" value="UniProtKB-KW"/>
</dbReference>
<dbReference type="SUPFAM" id="SSF52540">
    <property type="entry name" value="P-loop containing nucleoside triphosphate hydrolases"/>
    <property type="match status" value="1"/>
</dbReference>
<dbReference type="Pfam" id="PF05970">
    <property type="entry name" value="PIF1"/>
    <property type="match status" value="1"/>
</dbReference>
<keyword evidence="1" id="KW-0378">Hydrolase</keyword>
<dbReference type="PANTHER" id="PTHR47642:SF5">
    <property type="entry name" value="ATP-DEPENDENT DNA HELICASE"/>
    <property type="match status" value="1"/>
</dbReference>
<dbReference type="GO" id="GO:0006281">
    <property type="term" value="P:DNA repair"/>
    <property type="evidence" value="ECO:0007669"/>
    <property type="project" value="UniProtKB-KW"/>
</dbReference>
<sequence>VKIVDRSYLEKTFNASTDKKQADETVSKFELNAEQERAFRIISNHAVSHQPDQLKMYLGGMGGTGKSRVIEALSEFFSIRNEAHRFIIVAPTGTAAALLGGNTYHSMFGIYDFINETGLSKVKSRLSGVDYVFFDEVSMLSARDLYRISNQLSLVL</sequence>
<keyword evidence="1" id="KW-0234">DNA repair</keyword>
<evidence type="ECO:0000256" key="1">
    <source>
        <dbReference type="RuleBase" id="RU363044"/>
    </source>
</evidence>
<keyword evidence="1" id="KW-0233">DNA recombination</keyword>
<keyword evidence="1" id="KW-0067">ATP-binding</keyword>
<reference evidence="4" key="1">
    <citation type="journal article" date="2014" name="Proc. Natl. Acad. Sci. U.S.A.">
        <title>Extensive sampling of basidiomycete genomes demonstrates inadequacy of the white-rot/brown-rot paradigm for wood decay fungi.</title>
        <authorList>
            <person name="Riley R."/>
            <person name="Salamov A.A."/>
            <person name="Brown D.W."/>
            <person name="Nagy L.G."/>
            <person name="Floudas D."/>
            <person name="Held B.W."/>
            <person name="Levasseur A."/>
            <person name="Lombard V."/>
            <person name="Morin E."/>
            <person name="Otillar R."/>
            <person name="Lindquist E.A."/>
            <person name="Sun H."/>
            <person name="LaButti K.M."/>
            <person name="Schmutz J."/>
            <person name="Jabbour D."/>
            <person name="Luo H."/>
            <person name="Baker S.E."/>
            <person name="Pisabarro A.G."/>
            <person name="Walton J.D."/>
            <person name="Blanchette R.A."/>
            <person name="Henrissat B."/>
            <person name="Martin F."/>
            <person name="Cullen D."/>
            <person name="Hibbett D.S."/>
            <person name="Grigoriev I.V."/>
        </authorList>
    </citation>
    <scope>NUCLEOTIDE SEQUENCE [LARGE SCALE GENOMIC DNA]</scope>
    <source>
        <strain evidence="4">CBS 339.88</strain>
    </source>
</reference>
<dbReference type="Gene3D" id="3.40.50.300">
    <property type="entry name" value="P-loop containing nucleotide triphosphate hydrolases"/>
    <property type="match status" value="1"/>
</dbReference>
<dbReference type="Proteomes" id="UP000027222">
    <property type="component" value="Unassembled WGS sequence"/>
</dbReference>
<evidence type="ECO:0000313" key="4">
    <source>
        <dbReference type="Proteomes" id="UP000027222"/>
    </source>
</evidence>
<comment type="similarity">
    <text evidence="1">Belongs to the helicase family.</text>
</comment>
<comment type="cofactor">
    <cofactor evidence="1">
        <name>Mg(2+)</name>
        <dbReference type="ChEBI" id="CHEBI:18420"/>
    </cofactor>
</comment>
<dbReference type="EMBL" id="KL142391">
    <property type="protein sequence ID" value="KDR71670.1"/>
    <property type="molecule type" value="Genomic_DNA"/>
</dbReference>
<feature type="domain" description="DNA helicase Pif1-like DEAD-box helicase" evidence="2">
    <location>
        <begin position="31"/>
        <end position="143"/>
    </location>
</feature>
<organism evidence="3 4">
    <name type="scientific">Galerina marginata (strain CBS 339.88)</name>
    <dbReference type="NCBI Taxonomy" id="685588"/>
    <lineage>
        <taxon>Eukaryota</taxon>
        <taxon>Fungi</taxon>
        <taxon>Dikarya</taxon>
        <taxon>Basidiomycota</taxon>
        <taxon>Agaricomycotina</taxon>
        <taxon>Agaricomycetes</taxon>
        <taxon>Agaricomycetidae</taxon>
        <taxon>Agaricales</taxon>
        <taxon>Agaricineae</taxon>
        <taxon>Strophariaceae</taxon>
        <taxon>Galerina</taxon>
    </lineage>
</organism>
<dbReference type="InterPro" id="IPR051055">
    <property type="entry name" value="PIF1_helicase"/>
</dbReference>
<accession>A0A067SL37</accession>
<name>A0A067SL37_GALM3</name>
<dbReference type="GO" id="GO:0006310">
    <property type="term" value="P:DNA recombination"/>
    <property type="evidence" value="ECO:0007669"/>
    <property type="project" value="UniProtKB-KW"/>
</dbReference>
<dbReference type="OrthoDB" id="432234at2759"/>
<comment type="catalytic activity">
    <reaction evidence="1">
        <text>ATP + H2O = ADP + phosphate + H(+)</text>
        <dbReference type="Rhea" id="RHEA:13065"/>
        <dbReference type="ChEBI" id="CHEBI:15377"/>
        <dbReference type="ChEBI" id="CHEBI:15378"/>
        <dbReference type="ChEBI" id="CHEBI:30616"/>
        <dbReference type="ChEBI" id="CHEBI:43474"/>
        <dbReference type="ChEBI" id="CHEBI:456216"/>
        <dbReference type="EC" id="5.6.2.3"/>
    </reaction>
</comment>
<dbReference type="GO" id="GO:0000723">
    <property type="term" value="P:telomere maintenance"/>
    <property type="evidence" value="ECO:0007669"/>
    <property type="project" value="InterPro"/>
</dbReference>
<dbReference type="AlphaFoldDB" id="A0A067SL37"/>